<comment type="caution">
    <text evidence="3">The sequence shown here is derived from an EMBL/GenBank/DDBJ whole genome shotgun (WGS) entry which is preliminary data.</text>
</comment>
<dbReference type="Pfam" id="PF00144">
    <property type="entry name" value="Beta-lactamase"/>
    <property type="match status" value="1"/>
</dbReference>
<dbReference type="Gene3D" id="3.40.710.10">
    <property type="entry name" value="DD-peptidase/beta-lactamase superfamily"/>
    <property type="match status" value="1"/>
</dbReference>
<name>A0A9P8D178_MORAP</name>
<dbReference type="PANTHER" id="PTHR46825:SF15">
    <property type="entry name" value="BETA-LACTAMASE-RELATED DOMAIN-CONTAINING PROTEIN"/>
    <property type="match status" value="1"/>
</dbReference>
<dbReference type="EMBL" id="JAIFTL010000014">
    <property type="protein sequence ID" value="KAG9326766.1"/>
    <property type="molecule type" value="Genomic_DNA"/>
</dbReference>
<sequence length="497" mass="55305">MNTSQLHDVLEKARVECGIVGMSVAVLYKGDLVFAEGFGKRNLQDPFTAETLAPIASLTKAFTAAAIGELVAEGLLDWDQTSVNTYLPEFQVKDPGLTSQLTLADMLSHRTGLPELDLAWFQNRTARRDLIHRLRHVEMDTKLRSKCLYNNVMYTVAAEAAASVSGMSYEQLVRNKILAPLGLNSSGFSQAELRKHPNHSRRFDAASFEEAQQGRFEMGELNMHVANAPAGDMFSNVLDLVRWGSTILHGGKKDGQQQQQVLSESSVKEMLSGQSFMSLNGTRRSPDFAPVVAYGLGWILDSYKGQVVYRHGGSNPGFRSNLVLFPDRDLVIAHLANVNVTELPDSLPYYLADQLLGLPKTQDWFELAVKKTQNMYRILAALSQPELPAKSMDRPPTLELEAFLGEYWHPVHGDVSIQLGEKKSLVFQMRSFRSEMIHHDLNVFGLVLSDFALKLGASVHFQTSVLDKVMGFRAQVADMVEGVLEFTKKEGKELVEE</sequence>
<evidence type="ECO:0000256" key="1">
    <source>
        <dbReference type="ARBA" id="ARBA00038215"/>
    </source>
</evidence>
<feature type="domain" description="Beta-lactamase-related" evidence="2">
    <location>
        <begin position="11"/>
        <end position="353"/>
    </location>
</feature>
<dbReference type="AlphaFoldDB" id="A0A9P8D178"/>
<comment type="similarity">
    <text evidence="1">Belongs to the peptidase S12 family.</text>
</comment>
<gene>
    <name evidence="3" type="ORF">KVV02_008656</name>
</gene>
<dbReference type="Proteomes" id="UP000717515">
    <property type="component" value="Unassembled WGS sequence"/>
</dbReference>
<evidence type="ECO:0000313" key="4">
    <source>
        <dbReference type="Proteomes" id="UP000717515"/>
    </source>
</evidence>
<reference evidence="3" key="1">
    <citation type="submission" date="2021-07" db="EMBL/GenBank/DDBJ databases">
        <title>Draft genome of Mortierella alpina, strain LL118, isolated from an aspen leaf litter sample.</title>
        <authorList>
            <person name="Yang S."/>
            <person name="Vinatzer B.A."/>
        </authorList>
    </citation>
    <scope>NUCLEOTIDE SEQUENCE</scope>
    <source>
        <strain evidence="3">LL118</strain>
    </source>
</reference>
<protein>
    <recommendedName>
        <fullName evidence="2">Beta-lactamase-related domain-containing protein</fullName>
    </recommendedName>
</protein>
<accession>A0A9P8D178</accession>
<evidence type="ECO:0000259" key="2">
    <source>
        <dbReference type="Pfam" id="PF00144"/>
    </source>
</evidence>
<dbReference type="InterPro" id="IPR001466">
    <property type="entry name" value="Beta-lactam-related"/>
</dbReference>
<dbReference type="PANTHER" id="PTHR46825">
    <property type="entry name" value="D-ALANYL-D-ALANINE-CARBOXYPEPTIDASE/ENDOPEPTIDASE AMPH"/>
    <property type="match status" value="1"/>
</dbReference>
<dbReference type="SUPFAM" id="SSF56601">
    <property type="entry name" value="beta-lactamase/transpeptidase-like"/>
    <property type="match status" value="1"/>
</dbReference>
<dbReference type="InterPro" id="IPR050491">
    <property type="entry name" value="AmpC-like"/>
</dbReference>
<dbReference type="InterPro" id="IPR012338">
    <property type="entry name" value="Beta-lactam/transpept-like"/>
</dbReference>
<organism evidence="3 4">
    <name type="scientific">Mortierella alpina</name>
    <name type="common">Oleaginous fungus</name>
    <name type="synonym">Mortierella renispora</name>
    <dbReference type="NCBI Taxonomy" id="64518"/>
    <lineage>
        <taxon>Eukaryota</taxon>
        <taxon>Fungi</taxon>
        <taxon>Fungi incertae sedis</taxon>
        <taxon>Mucoromycota</taxon>
        <taxon>Mortierellomycotina</taxon>
        <taxon>Mortierellomycetes</taxon>
        <taxon>Mortierellales</taxon>
        <taxon>Mortierellaceae</taxon>
        <taxon>Mortierella</taxon>
    </lineage>
</organism>
<proteinExistence type="inferred from homology"/>
<evidence type="ECO:0000313" key="3">
    <source>
        <dbReference type="EMBL" id="KAG9326766.1"/>
    </source>
</evidence>